<dbReference type="InterPro" id="IPR002110">
    <property type="entry name" value="Ankyrin_rpt"/>
</dbReference>
<dbReference type="Gene3D" id="1.25.40.20">
    <property type="entry name" value="Ankyrin repeat-containing domain"/>
    <property type="match status" value="1"/>
</dbReference>
<feature type="compositionally biased region" description="Polar residues" evidence="1">
    <location>
        <begin position="166"/>
        <end position="176"/>
    </location>
</feature>
<evidence type="ECO:0000313" key="3">
    <source>
        <dbReference type="Proteomes" id="UP001470230"/>
    </source>
</evidence>
<feature type="compositionally biased region" description="Acidic residues" evidence="1">
    <location>
        <begin position="151"/>
        <end position="161"/>
    </location>
</feature>
<protein>
    <recommendedName>
        <fullName evidence="4">Ankyrin repeat-containing protein</fullName>
    </recommendedName>
</protein>
<evidence type="ECO:0000256" key="1">
    <source>
        <dbReference type="SAM" id="MobiDB-lite"/>
    </source>
</evidence>
<dbReference type="InterPro" id="IPR036770">
    <property type="entry name" value="Ankyrin_rpt-contain_sf"/>
</dbReference>
<feature type="region of interest" description="Disordered" evidence="1">
    <location>
        <begin position="143"/>
        <end position="176"/>
    </location>
</feature>
<accession>A0ABR2J1A1</accession>
<dbReference type="SUPFAM" id="SSF48403">
    <property type="entry name" value="Ankyrin repeat"/>
    <property type="match status" value="1"/>
</dbReference>
<organism evidence="2 3">
    <name type="scientific">Tritrichomonas musculus</name>
    <dbReference type="NCBI Taxonomy" id="1915356"/>
    <lineage>
        <taxon>Eukaryota</taxon>
        <taxon>Metamonada</taxon>
        <taxon>Parabasalia</taxon>
        <taxon>Tritrichomonadida</taxon>
        <taxon>Tritrichomonadidae</taxon>
        <taxon>Tritrichomonas</taxon>
    </lineage>
</organism>
<sequence length="176" mass="20289">MKKTLLRFPFAFYTPLHIAASNENLQAVLTLLIYKAKANDASNQNGNNPLHCSVRNSDLRIAECLMSYDDSLMLQKNKNDEYPLDLAIKFHNEPMKSFITDVLQFQYKIPPFETLYLKFSETKDSNDKQAVTDQVIELLSEKMKNASMSVQEDDGEEEEADDNHQDQYINDPNIMQ</sequence>
<dbReference type="EMBL" id="JAPFFF010000014">
    <property type="protein sequence ID" value="KAK8870997.1"/>
    <property type="molecule type" value="Genomic_DNA"/>
</dbReference>
<dbReference type="InterPro" id="IPR028320">
    <property type="entry name" value="iASPP"/>
</dbReference>
<gene>
    <name evidence="2" type="ORF">M9Y10_008910</name>
</gene>
<proteinExistence type="predicted"/>
<dbReference type="PANTHER" id="PTHR24164">
    <property type="entry name" value="RELA-ASSOCIATED INHIBITOR"/>
    <property type="match status" value="1"/>
</dbReference>
<comment type="caution">
    <text evidence="2">The sequence shown here is derived from an EMBL/GenBank/DDBJ whole genome shotgun (WGS) entry which is preliminary data.</text>
</comment>
<dbReference type="SMART" id="SM00248">
    <property type="entry name" value="ANK"/>
    <property type="match status" value="2"/>
</dbReference>
<evidence type="ECO:0008006" key="4">
    <source>
        <dbReference type="Google" id="ProtNLM"/>
    </source>
</evidence>
<keyword evidence="3" id="KW-1185">Reference proteome</keyword>
<name>A0ABR2J1A1_9EUKA</name>
<dbReference type="Pfam" id="PF12796">
    <property type="entry name" value="Ank_2"/>
    <property type="match status" value="1"/>
</dbReference>
<reference evidence="2 3" key="1">
    <citation type="submission" date="2024-04" db="EMBL/GenBank/DDBJ databases">
        <title>Tritrichomonas musculus Genome.</title>
        <authorList>
            <person name="Alves-Ferreira E."/>
            <person name="Grigg M."/>
            <person name="Lorenzi H."/>
            <person name="Galac M."/>
        </authorList>
    </citation>
    <scope>NUCLEOTIDE SEQUENCE [LARGE SCALE GENOMIC DNA]</scope>
    <source>
        <strain evidence="2 3">EAF2021</strain>
    </source>
</reference>
<dbReference type="Proteomes" id="UP001470230">
    <property type="component" value="Unassembled WGS sequence"/>
</dbReference>
<dbReference type="PANTHER" id="PTHR24164:SF4">
    <property type="entry name" value="RELA-ASSOCIATED INHIBITOR"/>
    <property type="match status" value="1"/>
</dbReference>
<evidence type="ECO:0000313" key="2">
    <source>
        <dbReference type="EMBL" id="KAK8870997.1"/>
    </source>
</evidence>